<dbReference type="PANTHER" id="PTHR12149:SF8">
    <property type="entry name" value="PROTEIN-RIBULOSAMINE 3-KINASE"/>
    <property type="match status" value="1"/>
</dbReference>
<proteinExistence type="inferred from homology"/>
<dbReference type="AlphaFoldDB" id="A0A9E2L3L9"/>
<reference evidence="3" key="1">
    <citation type="journal article" date="2021" name="PeerJ">
        <title>Extensive microbial diversity within the chicken gut microbiome revealed by metagenomics and culture.</title>
        <authorList>
            <person name="Gilroy R."/>
            <person name="Ravi A."/>
            <person name="Getino M."/>
            <person name="Pursley I."/>
            <person name="Horton D.L."/>
            <person name="Alikhan N.F."/>
            <person name="Baker D."/>
            <person name="Gharbi K."/>
            <person name="Hall N."/>
            <person name="Watson M."/>
            <person name="Adriaenssens E.M."/>
            <person name="Foster-Nyarko E."/>
            <person name="Jarju S."/>
            <person name="Secka A."/>
            <person name="Antonio M."/>
            <person name="Oren A."/>
            <person name="Chaudhuri R.R."/>
            <person name="La Ragione R."/>
            <person name="Hildebrand F."/>
            <person name="Pallen M.J."/>
        </authorList>
    </citation>
    <scope>NUCLEOTIDE SEQUENCE</scope>
    <source>
        <strain evidence="3">Gambia15-2214</strain>
    </source>
</reference>
<dbReference type="PIRSF" id="PIRSF006221">
    <property type="entry name" value="Ketosamine-3-kinase"/>
    <property type="match status" value="1"/>
</dbReference>
<dbReference type="GO" id="GO:0016301">
    <property type="term" value="F:kinase activity"/>
    <property type="evidence" value="ECO:0007669"/>
    <property type="project" value="UniProtKB-UniRule"/>
</dbReference>
<dbReference type="PANTHER" id="PTHR12149">
    <property type="entry name" value="FRUCTOSAMINE 3 KINASE-RELATED PROTEIN"/>
    <property type="match status" value="1"/>
</dbReference>
<dbReference type="Proteomes" id="UP000823914">
    <property type="component" value="Unassembled WGS sequence"/>
</dbReference>
<protein>
    <submittedName>
        <fullName evidence="3">Fructosamine kinase family protein</fullName>
    </submittedName>
</protein>
<dbReference type="InterPro" id="IPR011009">
    <property type="entry name" value="Kinase-like_dom_sf"/>
</dbReference>
<organism evidence="3 4">
    <name type="scientific">Candidatus Treponema excrementipullorum</name>
    <dbReference type="NCBI Taxonomy" id="2838768"/>
    <lineage>
        <taxon>Bacteria</taxon>
        <taxon>Pseudomonadati</taxon>
        <taxon>Spirochaetota</taxon>
        <taxon>Spirochaetia</taxon>
        <taxon>Spirochaetales</taxon>
        <taxon>Treponemataceae</taxon>
        <taxon>Treponema</taxon>
    </lineage>
</organism>
<accession>A0A9E2L3L9</accession>
<evidence type="ECO:0000256" key="2">
    <source>
        <dbReference type="PIRNR" id="PIRNR006221"/>
    </source>
</evidence>
<evidence type="ECO:0000313" key="4">
    <source>
        <dbReference type="Proteomes" id="UP000823914"/>
    </source>
</evidence>
<sequence length="305" mass="34732">MCHNISMEQIIREHFGTHVSVIEVTPLSGGDINRAYTLTLSSGKTVFIKANSLRNVDFFRAETEALSAIAATGTIQTPAIIGYGTDTTENNPLKTPCSFLLLEYLPPTEKNPKYWEHFGRALAELHRSFTQIYTPQGLYGFAHDNYIGATPQKNTPSHKWVDFFRDHRLKPQLHRAKNYLSPQDMDKAEILLNKLDTLLPEPDFPSLLHGDLWRGNVHTGYDGEAWLIDPASYVGHNETDIAMTMLFGSFPTSFYEAYREICPLPLDFKDRVPLYNLYHLLNHLNLFGIAYLEEVTDIIARYTGY</sequence>
<evidence type="ECO:0000313" key="3">
    <source>
        <dbReference type="EMBL" id="MBU3850530.1"/>
    </source>
</evidence>
<keyword evidence="2 3" id="KW-0418">Kinase</keyword>
<dbReference type="Gene3D" id="3.30.200.20">
    <property type="entry name" value="Phosphorylase Kinase, domain 1"/>
    <property type="match status" value="1"/>
</dbReference>
<dbReference type="SUPFAM" id="SSF56112">
    <property type="entry name" value="Protein kinase-like (PK-like)"/>
    <property type="match status" value="1"/>
</dbReference>
<evidence type="ECO:0000256" key="1">
    <source>
        <dbReference type="ARBA" id="ARBA00009460"/>
    </source>
</evidence>
<reference evidence="3" key="2">
    <citation type="submission" date="2021-04" db="EMBL/GenBank/DDBJ databases">
        <authorList>
            <person name="Gilroy R."/>
        </authorList>
    </citation>
    <scope>NUCLEOTIDE SEQUENCE</scope>
    <source>
        <strain evidence="3">Gambia15-2214</strain>
    </source>
</reference>
<gene>
    <name evidence="3" type="ORF">IAA16_08195</name>
</gene>
<dbReference type="InterPro" id="IPR016477">
    <property type="entry name" value="Fructo-/Ketosamine-3-kinase"/>
</dbReference>
<dbReference type="Gene3D" id="3.90.1200.10">
    <property type="match status" value="1"/>
</dbReference>
<dbReference type="EMBL" id="JAHLFV010000190">
    <property type="protein sequence ID" value="MBU3850530.1"/>
    <property type="molecule type" value="Genomic_DNA"/>
</dbReference>
<keyword evidence="2" id="KW-0808">Transferase</keyword>
<dbReference type="Pfam" id="PF03881">
    <property type="entry name" value="Fructosamin_kin"/>
    <property type="match status" value="1"/>
</dbReference>
<comment type="similarity">
    <text evidence="1 2">Belongs to the fructosamine kinase family.</text>
</comment>
<name>A0A9E2L3L9_9SPIR</name>
<comment type="caution">
    <text evidence="3">The sequence shown here is derived from an EMBL/GenBank/DDBJ whole genome shotgun (WGS) entry which is preliminary data.</text>
</comment>